<dbReference type="Proteomes" id="UP000050795">
    <property type="component" value="Unassembled WGS sequence"/>
</dbReference>
<dbReference type="WBParaSite" id="TREG1_35800.1">
    <property type="protein sequence ID" value="TREG1_35800.1"/>
    <property type="gene ID" value="TREG1_35800"/>
</dbReference>
<reference evidence="2" key="2">
    <citation type="submission" date="2023-11" db="UniProtKB">
        <authorList>
            <consortium name="WormBaseParasite"/>
        </authorList>
    </citation>
    <scope>IDENTIFICATION</scope>
</reference>
<protein>
    <submittedName>
        <fullName evidence="2">Uncharacterized protein</fullName>
    </submittedName>
</protein>
<reference evidence="1" key="1">
    <citation type="submission" date="2022-06" db="EMBL/GenBank/DDBJ databases">
        <authorList>
            <person name="Berger JAMES D."/>
            <person name="Berger JAMES D."/>
        </authorList>
    </citation>
    <scope>NUCLEOTIDE SEQUENCE [LARGE SCALE GENOMIC DNA]</scope>
</reference>
<organism evidence="1 2">
    <name type="scientific">Trichobilharzia regenti</name>
    <name type="common">Nasal bird schistosome</name>
    <dbReference type="NCBI Taxonomy" id="157069"/>
    <lineage>
        <taxon>Eukaryota</taxon>
        <taxon>Metazoa</taxon>
        <taxon>Spiralia</taxon>
        <taxon>Lophotrochozoa</taxon>
        <taxon>Platyhelminthes</taxon>
        <taxon>Trematoda</taxon>
        <taxon>Digenea</taxon>
        <taxon>Strigeidida</taxon>
        <taxon>Schistosomatoidea</taxon>
        <taxon>Schistosomatidae</taxon>
        <taxon>Trichobilharzia</taxon>
    </lineage>
</organism>
<name>A0AA85JHC8_TRIRE</name>
<evidence type="ECO:0000313" key="1">
    <source>
        <dbReference type="Proteomes" id="UP000050795"/>
    </source>
</evidence>
<accession>A0AA85JHC8</accession>
<sequence>MVSVLLLFTKLFGLVLLKVISNILFFSTICFRKTRGELKTSLTGKTKLKGCDETSNSNKKIGVVIVSQFCFQRRGVEDKCSGGVSRFLKNYALFERVLGEVSVNVIVSWVNKLIQKGAFIARPQNTTFFLVYAKDSTDLCDLNKWFHILPNHQRTNKYFMSGQKKVKKEDRDDLADSSHILSLARRNFNHNNEWEDPRAYCSYSQLHSHIIPLSQRTPRCLNDNFSVKSKLLSKCRYITSESEDGSDLLKVGLQAAIKANLDYIIVINPRAINIHEDLLTKTMELLTDRGKNCQVDIVLGVTKRCSKITQSSVNNNSIKVNSFNGLYLLGLKGGHSLMSSVSLLCDNVTWSSMSAADRLWSNIYHKLPTWNSVCLRERLEEVSEPLDLLNVQQSIGLSCEDVLNDSISVIIPMGYGHPDDCIDPEDVELISSKTSKSLVNTIDLAIHNASGKRQIEIIIIDSSPAENNNSSNSPDASLLFTEPFRNVRLRPMINIHLHHYNPLETSVLKPNRGELIHYAADRYARGSMLVFVEPGVQLPVNWDSAVFYTLQRPGVGMGCFAYRLHLDDKYIHRKSLSWASNCWLASWIVNVQTKWSGVPLVGQPHFIYSHYLKCIDGYPRSCRSLHAIDLALISHQHLGDVVVTRGGTVSAGIPAIYAIRHGAYRTAVYTTLLGTARYLGATDTQLKWALESSTLSAVSCDNYQKNKVSHMPFVKPHYKDGY</sequence>
<proteinExistence type="predicted"/>
<evidence type="ECO:0000313" key="2">
    <source>
        <dbReference type="WBParaSite" id="TREG1_35800.1"/>
    </source>
</evidence>
<keyword evidence="1" id="KW-1185">Reference proteome</keyword>
<dbReference type="AlphaFoldDB" id="A0AA85JHC8"/>